<dbReference type="Gramene" id="Mp4g12210.1">
    <property type="protein sequence ID" value="Mp4g12210.1.cds1"/>
    <property type="gene ID" value="Mp4g12210"/>
</dbReference>
<reference evidence="3" key="1">
    <citation type="journal article" date="2017" name="Cell">
        <title>Insights into land plant evolution garnered from the Marchantia polymorpha genome.</title>
        <authorList>
            <person name="Bowman J.L."/>
            <person name="Kohchi T."/>
            <person name="Yamato K.T."/>
            <person name="Jenkins J."/>
            <person name="Shu S."/>
            <person name="Ishizaki K."/>
            <person name="Yamaoka S."/>
            <person name="Nishihama R."/>
            <person name="Nakamura Y."/>
            <person name="Berger F."/>
            <person name="Adam C."/>
            <person name="Aki S.S."/>
            <person name="Althoff F."/>
            <person name="Araki T."/>
            <person name="Arteaga-Vazquez M.A."/>
            <person name="Balasubrmanian S."/>
            <person name="Barry K."/>
            <person name="Bauer D."/>
            <person name="Boehm C.R."/>
            <person name="Briginshaw L."/>
            <person name="Caballero-Perez J."/>
            <person name="Catarino B."/>
            <person name="Chen F."/>
            <person name="Chiyoda S."/>
            <person name="Chovatia M."/>
            <person name="Davies K.M."/>
            <person name="Delmans M."/>
            <person name="Demura T."/>
            <person name="Dierschke T."/>
            <person name="Dolan L."/>
            <person name="Dorantes-Acosta A.E."/>
            <person name="Eklund D.M."/>
            <person name="Florent S.N."/>
            <person name="Flores-Sandoval E."/>
            <person name="Fujiyama A."/>
            <person name="Fukuzawa H."/>
            <person name="Galik B."/>
            <person name="Grimanelli D."/>
            <person name="Grimwood J."/>
            <person name="Grossniklaus U."/>
            <person name="Hamada T."/>
            <person name="Haseloff J."/>
            <person name="Hetherington A.J."/>
            <person name="Higo A."/>
            <person name="Hirakawa Y."/>
            <person name="Hundley H.N."/>
            <person name="Ikeda Y."/>
            <person name="Inoue K."/>
            <person name="Inoue S.I."/>
            <person name="Ishida S."/>
            <person name="Jia Q."/>
            <person name="Kakita M."/>
            <person name="Kanazawa T."/>
            <person name="Kawai Y."/>
            <person name="Kawashima T."/>
            <person name="Kennedy M."/>
            <person name="Kinose K."/>
            <person name="Kinoshita T."/>
            <person name="Kohara Y."/>
            <person name="Koide E."/>
            <person name="Komatsu K."/>
            <person name="Kopischke S."/>
            <person name="Kubo M."/>
            <person name="Kyozuka J."/>
            <person name="Lagercrantz U."/>
            <person name="Lin S.S."/>
            <person name="Lindquist E."/>
            <person name="Lipzen A.M."/>
            <person name="Lu C.W."/>
            <person name="De Luna E."/>
            <person name="Martienssen R.A."/>
            <person name="Minamino N."/>
            <person name="Mizutani M."/>
            <person name="Mizutani M."/>
            <person name="Mochizuki N."/>
            <person name="Monte I."/>
            <person name="Mosher R."/>
            <person name="Nagasaki H."/>
            <person name="Nakagami H."/>
            <person name="Naramoto S."/>
            <person name="Nishitani K."/>
            <person name="Ohtani M."/>
            <person name="Okamoto T."/>
            <person name="Okumura M."/>
            <person name="Phillips J."/>
            <person name="Pollak B."/>
            <person name="Reinders A."/>
            <person name="Rovekamp M."/>
            <person name="Sano R."/>
            <person name="Sawa S."/>
            <person name="Schmid M.W."/>
            <person name="Shirakawa M."/>
            <person name="Solano R."/>
            <person name="Spunde A."/>
            <person name="Suetsugu N."/>
            <person name="Sugano S."/>
            <person name="Sugiyama A."/>
            <person name="Sun R."/>
            <person name="Suzuki Y."/>
            <person name="Takenaka M."/>
            <person name="Takezawa D."/>
            <person name="Tomogane H."/>
            <person name="Tsuzuki M."/>
            <person name="Ueda T."/>
            <person name="Umeda M."/>
            <person name="Ward J.M."/>
            <person name="Watanabe Y."/>
            <person name="Yazaki K."/>
            <person name="Yokoyama R."/>
            <person name="Yoshitake Y."/>
            <person name="Yotsui I."/>
            <person name="Zachgo S."/>
            <person name="Schmutz J."/>
        </authorList>
    </citation>
    <scope>NUCLEOTIDE SEQUENCE [LARGE SCALE GENOMIC DNA]</scope>
    <source>
        <strain evidence="3">Tak-1</strain>
    </source>
</reference>
<sequence>MAGRKIKQGGGAMLEKVNYFLEKLEANKTYWSMSRRNPQRMIIQHLEIYPPLLLTSLLTVAKWRRVKRNKELQTSVCIRSLRRLEEIAHPFTQSQYMYVIHALPPFRRAHSPDPIPETKSPHGSTSGRLEESILLDISISASTRALKASSPDACKIRTAIYFFQKSHRVLFVFKRQRVAHEYERLIPGPSFPHEGTSSSTSMMAAHRGHQLQLASDASTRPNSTSSSPIGANIRRRVEQREQVPSQRLRPDMARQRRRRTVRLNGFVGCS</sequence>
<organism evidence="2 3">
    <name type="scientific">Marchantia polymorpha</name>
    <name type="common">Common liverwort</name>
    <name type="synonym">Marchantia aquatica</name>
    <dbReference type="NCBI Taxonomy" id="3197"/>
    <lineage>
        <taxon>Eukaryota</taxon>
        <taxon>Viridiplantae</taxon>
        <taxon>Streptophyta</taxon>
        <taxon>Embryophyta</taxon>
        <taxon>Marchantiophyta</taxon>
        <taxon>Marchantiopsida</taxon>
        <taxon>Marchantiidae</taxon>
        <taxon>Marchantiales</taxon>
        <taxon>Marchantiaceae</taxon>
        <taxon>Marchantia</taxon>
    </lineage>
</organism>
<evidence type="ECO:0000313" key="3">
    <source>
        <dbReference type="Proteomes" id="UP000244005"/>
    </source>
</evidence>
<dbReference type="OrthoDB" id="10467647at2759"/>
<feature type="region of interest" description="Disordered" evidence="1">
    <location>
        <begin position="188"/>
        <end position="257"/>
    </location>
</feature>
<accession>A0A2R6XKE2</accession>
<evidence type="ECO:0000313" key="2">
    <source>
        <dbReference type="EMBL" id="PTQ46552.1"/>
    </source>
</evidence>
<feature type="compositionally biased region" description="Polar residues" evidence="1">
    <location>
        <begin position="212"/>
        <end position="229"/>
    </location>
</feature>
<name>A0A2R6XKE2_MARPO</name>
<evidence type="ECO:0000256" key="1">
    <source>
        <dbReference type="SAM" id="MobiDB-lite"/>
    </source>
</evidence>
<dbReference type="Proteomes" id="UP000244005">
    <property type="component" value="Unassembled WGS sequence"/>
</dbReference>
<dbReference type="EMBL" id="KZ772683">
    <property type="protein sequence ID" value="PTQ46552.1"/>
    <property type="molecule type" value="Genomic_DNA"/>
</dbReference>
<gene>
    <name evidence="2" type="ORF">MARPO_0011s0203</name>
</gene>
<keyword evidence="3" id="KW-1185">Reference proteome</keyword>
<protein>
    <submittedName>
        <fullName evidence="2">Uncharacterized protein</fullName>
    </submittedName>
</protein>
<dbReference type="AlphaFoldDB" id="A0A2R6XKE2"/>
<proteinExistence type="predicted"/>